<dbReference type="AlphaFoldDB" id="A0A3G9JAA6"/>
<dbReference type="SUPFAM" id="SSF55729">
    <property type="entry name" value="Acyl-CoA N-acyltransferases (Nat)"/>
    <property type="match status" value="1"/>
</dbReference>
<dbReference type="KEGG" id="pbk:Back11_12740"/>
<organism evidence="1 2">
    <name type="scientific">Paenibacillus baekrokdamisoli</name>
    <dbReference type="NCBI Taxonomy" id="1712516"/>
    <lineage>
        <taxon>Bacteria</taxon>
        <taxon>Bacillati</taxon>
        <taxon>Bacillota</taxon>
        <taxon>Bacilli</taxon>
        <taxon>Bacillales</taxon>
        <taxon>Paenibacillaceae</taxon>
        <taxon>Paenibacillus</taxon>
    </lineage>
</organism>
<dbReference type="GO" id="GO:0008080">
    <property type="term" value="F:N-acetyltransferase activity"/>
    <property type="evidence" value="ECO:0007669"/>
    <property type="project" value="UniProtKB-ARBA"/>
</dbReference>
<dbReference type="InterPro" id="IPR000182">
    <property type="entry name" value="GNAT_dom"/>
</dbReference>
<dbReference type="PANTHER" id="PTHR10908:SF0">
    <property type="entry name" value="SEROTONIN N-ACETYLTRANSFERASE"/>
    <property type="match status" value="1"/>
</dbReference>
<dbReference type="EMBL" id="AP019308">
    <property type="protein sequence ID" value="BBH19929.1"/>
    <property type="molecule type" value="Genomic_DNA"/>
</dbReference>
<dbReference type="PANTHER" id="PTHR10908">
    <property type="entry name" value="SEROTONIN N-ACETYLTRANSFERASE"/>
    <property type="match status" value="1"/>
</dbReference>
<sequence length="174" mass="19680">MTDRTILSEGYEKDLELRPLQVHELESAYGLELSCYPSEAAATLEAFSFRQKHFSDYFWSAWSANRLVGLACGVRTVESVLEEDAVKHAHSAQAEGMHLCVLSVAVDREARRIGLGSALVDKLLQQAKKDKLKTVFLMCEAHLIDFYRKHGFNYIGISPSQHGGIEWHEMRLIL</sequence>
<dbReference type="Gene3D" id="3.40.630.30">
    <property type="match status" value="1"/>
</dbReference>
<dbReference type="InterPro" id="IPR016181">
    <property type="entry name" value="Acyl_CoA_acyltransferase"/>
</dbReference>
<dbReference type="CDD" id="cd04301">
    <property type="entry name" value="NAT_SF"/>
    <property type="match status" value="1"/>
</dbReference>
<keyword evidence="2" id="KW-1185">Reference proteome</keyword>
<protein>
    <submittedName>
        <fullName evidence="1">Acetyltransferase</fullName>
    </submittedName>
</protein>
<keyword evidence="1" id="KW-0808">Transferase</keyword>
<evidence type="ECO:0000313" key="1">
    <source>
        <dbReference type="EMBL" id="BBH19929.1"/>
    </source>
</evidence>
<proteinExistence type="predicted"/>
<accession>A0A3G9JAA6</accession>
<name>A0A3G9JAA6_9BACL</name>
<reference evidence="1 2" key="1">
    <citation type="submission" date="2018-11" db="EMBL/GenBank/DDBJ databases">
        <title>Complete genome sequence of Paenibacillus baekrokdamisoli strain KCTC 33723.</title>
        <authorList>
            <person name="Kang S.W."/>
            <person name="Lee K.C."/>
            <person name="Kim K.K."/>
            <person name="Kim J.S."/>
            <person name="Kim D.S."/>
            <person name="Ko S.H."/>
            <person name="Yang S.H."/>
            <person name="Lee J.S."/>
        </authorList>
    </citation>
    <scope>NUCLEOTIDE SEQUENCE [LARGE SCALE GENOMIC DNA]</scope>
    <source>
        <strain evidence="1 2">KCTC 33723</strain>
    </source>
</reference>
<dbReference type="Proteomes" id="UP000275368">
    <property type="component" value="Chromosome"/>
</dbReference>
<dbReference type="InterPro" id="IPR051635">
    <property type="entry name" value="SNAT-like"/>
</dbReference>
<dbReference type="Pfam" id="PF00583">
    <property type="entry name" value="Acetyltransf_1"/>
    <property type="match status" value="1"/>
</dbReference>
<gene>
    <name evidence="1" type="ORF">Back11_12740</name>
</gene>
<dbReference type="PROSITE" id="PS51186">
    <property type="entry name" value="GNAT"/>
    <property type="match status" value="1"/>
</dbReference>
<evidence type="ECO:0000313" key="2">
    <source>
        <dbReference type="Proteomes" id="UP000275368"/>
    </source>
</evidence>
<dbReference type="RefSeq" id="WP_164522690.1">
    <property type="nucleotide sequence ID" value="NZ_AP019308.1"/>
</dbReference>